<protein>
    <submittedName>
        <fullName evidence="2">Uncharacterized protein</fullName>
    </submittedName>
</protein>
<gene>
    <name evidence="2" type="ORF">K503DRAFT_870917</name>
</gene>
<dbReference type="OrthoDB" id="2691533at2759"/>
<keyword evidence="3" id="KW-1185">Reference proteome</keyword>
<reference evidence="2 3" key="1">
    <citation type="submission" date="2016-06" db="EMBL/GenBank/DDBJ databases">
        <title>Comparative genomics of the ectomycorrhizal sister species Rhizopogon vinicolor and Rhizopogon vesiculosus (Basidiomycota: Boletales) reveals a divergence of the mating type B locus.</title>
        <authorList>
            <consortium name="DOE Joint Genome Institute"/>
            <person name="Mujic A.B."/>
            <person name="Kuo A."/>
            <person name="Tritt A."/>
            <person name="Lipzen A."/>
            <person name="Chen C."/>
            <person name="Johnson J."/>
            <person name="Sharma A."/>
            <person name="Barry K."/>
            <person name="Grigoriev I.V."/>
            <person name="Spatafora J.W."/>
        </authorList>
    </citation>
    <scope>NUCLEOTIDE SEQUENCE [LARGE SCALE GENOMIC DNA]</scope>
    <source>
        <strain evidence="2 3">AM-OR11-026</strain>
    </source>
</reference>
<sequence>MRFSIFATVITLTAAMSASACYYKGHSCKVNSDCCAVAHLECDTADRHVATFVAESTKGHE</sequence>
<dbReference type="PROSITE" id="PS51257">
    <property type="entry name" value="PROKAR_LIPOPROTEIN"/>
    <property type="match status" value="1"/>
</dbReference>
<proteinExistence type="predicted"/>
<feature type="chain" id="PRO_5008597263" evidence="1">
    <location>
        <begin position="21"/>
        <end position="61"/>
    </location>
</feature>
<dbReference type="InParanoid" id="A0A1B7MDM2"/>
<dbReference type="AlphaFoldDB" id="A0A1B7MDM2"/>
<dbReference type="EMBL" id="KV450053">
    <property type="protein sequence ID" value="OAX30702.1"/>
    <property type="molecule type" value="Genomic_DNA"/>
</dbReference>
<evidence type="ECO:0000313" key="3">
    <source>
        <dbReference type="Proteomes" id="UP000092154"/>
    </source>
</evidence>
<feature type="signal peptide" evidence="1">
    <location>
        <begin position="1"/>
        <end position="20"/>
    </location>
</feature>
<accession>A0A1B7MDM2</accession>
<evidence type="ECO:0000256" key="1">
    <source>
        <dbReference type="SAM" id="SignalP"/>
    </source>
</evidence>
<dbReference type="Proteomes" id="UP000092154">
    <property type="component" value="Unassembled WGS sequence"/>
</dbReference>
<organism evidence="2 3">
    <name type="scientific">Rhizopogon vinicolor AM-OR11-026</name>
    <dbReference type="NCBI Taxonomy" id="1314800"/>
    <lineage>
        <taxon>Eukaryota</taxon>
        <taxon>Fungi</taxon>
        <taxon>Dikarya</taxon>
        <taxon>Basidiomycota</taxon>
        <taxon>Agaricomycotina</taxon>
        <taxon>Agaricomycetes</taxon>
        <taxon>Agaricomycetidae</taxon>
        <taxon>Boletales</taxon>
        <taxon>Suillineae</taxon>
        <taxon>Rhizopogonaceae</taxon>
        <taxon>Rhizopogon</taxon>
    </lineage>
</organism>
<evidence type="ECO:0000313" key="2">
    <source>
        <dbReference type="EMBL" id="OAX30702.1"/>
    </source>
</evidence>
<keyword evidence="1" id="KW-0732">Signal</keyword>
<name>A0A1B7MDM2_9AGAM</name>